<protein>
    <submittedName>
        <fullName evidence="1">Mep operon protein MepB</fullName>
    </submittedName>
</protein>
<dbReference type="Proteomes" id="UP000053354">
    <property type="component" value="Chromosome"/>
</dbReference>
<gene>
    <name evidence="1" type="ORF">I858_008520</name>
</gene>
<dbReference type="InterPro" id="IPR038231">
    <property type="entry name" value="MepB-like_sf"/>
</dbReference>
<keyword evidence="2" id="KW-1185">Reference proteome</keyword>
<proteinExistence type="predicted"/>
<dbReference type="AlphaFoldDB" id="A0A1B1S1G1"/>
<dbReference type="EMBL" id="CP016540">
    <property type="protein sequence ID" value="ANU27035.1"/>
    <property type="molecule type" value="Genomic_DNA"/>
</dbReference>
<evidence type="ECO:0000313" key="1">
    <source>
        <dbReference type="EMBL" id="ANU27035.1"/>
    </source>
</evidence>
<dbReference type="Pfam" id="PF08877">
    <property type="entry name" value="MepB-like"/>
    <property type="match status" value="1"/>
</dbReference>
<reference evidence="1" key="1">
    <citation type="submission" date="2016-10" db="EMBL/GenBank/DDBJ databases">
        <authorList>
            <person name="See-Too W.S."/>
        </authorList>
    </citation>
    <scope>NUCLEOTIDE SEQUENCE</scope>
    <source>
        <strain evidence="1">L10.15</strain>
    </source>
</reference>
<dbReference type="OrthoDB" id="4954833at2"/>
<dbReference type="PIRSF" id="PIRSF032285">
    <property type="entry name" value="UCP032285"/>
    <property type="match status" value="1"/>
</dbReference>
<dbReference type="Gene3D" id="3.40.1350.140">
    <property type="entry name" value="MepB-like"/>
    <property type="match status" value="1"/>
</dbReference>
<dbReference type="KEGG" id="pll:I858_008520"/>
<name>A0A1B1S1G1_9BACL</name>
<dbReference type="InterPro" id="IPR011235">
    <property type="entry name" value="MepB-like"/>
</dbReference>
<evidence type="ECO:0000313" key="2">
    <source>
        <dbReference type="Proteomes" id="UP000053354"/>
    </source>
</evidence>
<sequence length="169" mass="19474">MNDFCAALTYLTNVLYMPHNLILTAIQEEKQNSMYGAGTFQLSSKTIRFRVAHVTPRKTGQFVAFWEKDKNNKNQPYLYDEAPDLLVVTVCKSDDDFGQFIFPKKVLLKHAILKSSGTKGKMAMRVYPSWDSPTSKQAIKTQEWQLPYFVDLRLPKSLLKEKIIELYGL</sequence>
<organism evidence="1 2">
    <name type="scientific">Planococcus versutus</name>
    <dbReference type="NCBI Taxonomy" id="1302659"/>
    <lineage>
        <taxon>Bacteria</taxon>
        <taxon>Bacillati</taxon>
        <taxon>Bacillota</taxon>
        <taxon>Bacilli</taxon>
        <taxon>Bacillales</taxon>
        <taxon>Caryophanaceae</taxon>
        <taxon>Planococcus</taxon>
    </lineage>
</organism>
<accession>A0A1B1S1G1</accession>
<dbReference type="RefSeq" id="WP_049693754.1">
    <property type="nucleotide sequence ID" value="NZ_CP016540.2"/>
</dbReference>